<dbReference type="PROSITE" id="PS50158">
    <property type="entry name" value="ZF_CCHC"/>
    <property type="match status" value="1"/>
</dbReference>
<keyword evidence="1" id="KW-0863">Zinc-finger</keyword>
<proteinExistence type="predicted"/>
<dbReference type="GO" id="GO:0008270">
    <property type="term" value="F:zinc ion binding"/>
    <property type="evidence" value="ECO:0007669"/>
    <property type="project" value="UniProtKB-KW"/>
</dbReference>
<dbReference type="GO" id="GO:0003676">
    <property type="term" value="F:nucleic acid binding"/>
    <property type="evidence" value="ECO:0007669"/>
    <property type="project" value="InterPro"/>
</dbReference>
<evidence type="ECO:0000259" key="3">
    <source>
        <dbReference type="PROSITE" id="PS50158"/>
    </source>
</evidence>
<keyword evidence="1" id="KW-0479">Metal-binding</keyword>
<dbReference type="EMBL" id="CADEBD010000317">
    <property type="protein sequence ID" value="CAB3244517.1"/>
    <property type="molecule type" value="Genomic_DNA"/>
</dbReference>
<keyword evidence="1" id="KW-0862">Zinc</keyword>
<dbReference type="OrthoDB" id="6940707at2759"/>
<evidence type="ECO:0000256" key="2">
    <source>
        <dbReference type="SAM" id="MobiDB-lite"/>
    </source>
</evidence>
<feature type="compositionally biased region" description="Polar residues" evidence="2">
    <location>
        <begin position="96"/>
        <end position="105"/>
    </location>
</feature>
<dbReference type="PANTHER" id="PTHR47331:SF1">
    <property type="entry name" value="GAG-LIKE PROTEIN"/>
    <property type="match status" value="1"/>
</dbReference>
<gene>
    <name evidence="4" type="ORF">APLA_LOCUS10779</name>
</gene>
<evidence type="ECO:0000313" key="4">
    <source>
        <dbReference type="EMBL" id="CAB3244517.1"/>
    </source>
</evidence>
<feature type="domain" description="CCHC-type" evidence="3">
    <location>
        <begin position="43"/>
        <end position="57"/>
    </location>
</feature>
<evidence type="ECO:0000313" key="5">
    <source>
        <dbReference type="Proteomes" id="UP000494256"/>
    </source>
</evidence>
<organism evidence="4 5">
    <name type="scientific">Arctia plantaginis</name>
    <name type="common">Wood tiger moth</name>
    <name type="synonym">Phalaena plantaginis</name>
    <dbReference type="NCBI Taxonomy" id="874455"/>
    <lineage>
        <taxon>Eukaryota</taxon>
        <taxon>Metazoa</taxon>
        <taxon>Ecdysozoa</taxon>
        <taxon>Arthropoda</taxon>
        <taxon>Hexapoda</taxon>
        <taxon>Insecta</taxon>
        <taxon>Pterygota</taxon>
        <taxon>Neoptera</taxon>
        <taxon>Endopterygota</taxon>
        <taxon>Lepidoptera</taxon>
        <taxon>Glossata</taxon>
        <taxon>Ditrysia</taxon>
        <taxon>Noctuoidea</taxon>
        <taxon>Erebidae</taxon>
        <taxon>Arctiinae</taxon>
        <taxon>Arctia</taxon>
    </lineage>
</organism>
<feature type="region of interest" description="Disordered" evidence="2">
    <location>
        <begin position="76"/>
        <end position="105"/>
    </location>
</feature>
<dbReference type="SUPFAM" id="SSF57756">
    <property type="entry name" value="Retrovirus zinc finger-like domains"/>
    <property type="match status" value="1"/>
</dbReference>
<protein>
    <recommendedName>
        <fullName evidence="3">CCHC-type domain-containing protein</fullName>
    </recommendedName>
</protein>
<dbReference type="PANTHER" id="PTHR47331">
    <property type="entry name" value="PHD-TYPE DOMAIN-CONTAINING PROTEIN"/>
    <property type="match status" value="1"/>
</dbReference>
<comment type="caution">
    <text evidence="4">The sequence shown here is derived from an EMBL/GenBank/DDBJ whole genome shotgun (WGS) entry which is preliminary data.</text>
</comment>
<dbReference type="InterPro" id="IPR001878">
    <property type="entry name" value="Znf_CCHC"/>
</dbReference>
<sequence length="199" mass="22257">MIDNSRQVSRAPQHNTKRIEKCRSFEQLAPRERQDFVQAKSLCFNCPSPGHSVRKCRHSTTCRRCGKKHYSLLHQDREIHQAPTNNSENNHTSSSRLNQGDNPPSLLNSEVNVITNFAKEEETIGSGDVLLATAIVKARSFSGKFCLLRALIDQGSQASFVTEEAVQTLGLKRVPVSGCVSGVGDGRLRLKYMVFFRIQ</sequence>
<name>A0A8S1AGR9_ARCPL</name>
<reference evidence="4 5" key="1">
    <citation type="submission" date="2020-04" db="EMBL/GenBank/DDBJ databases">
        <authorList>
            <person name="Wallbank WR R."/>
            <person name="Pardo Diaz C."/>
            <person name="Kozak K."/>
            <person name="Martin S."/>
            <person name="Jiggins C."/>
            <person name="Moest M."/>
            <person name="Warren A I."/>
            <person name="Byers J.R.P. K."/>
            <person name="Montejo-Kovacevich G."/>
            <person name="Yen C E."/>
        </authorList>
    </citation>
    <scope>NUCLEOTIDE SEQUENCE [LARGE SCALE GENOMIC DNA]</scope>
</reference>
<evidence type="ECO:0000256" key="1">
    <source>
        <dbReference type="PROSITE-ProRule" id="PRU00047"/>
    </source>
</evidence>
<feature type="compositionally biased region" description="Low complexity" evidence="2">
    <location>
        <begin position="84"/>
        <end position="95"/>
    </location>
</feature>
<dbReference type="InterPro" id="IPR036875">
    <property type="entry name" value="Znf_CCHC_sf"/>
</dbReference>
<dbReference type="AlphaFoldDB" id="A0A8S1AGR9"/>
<dbReference type="Proteomes" id="UP000494256">
    <property type="component" value="Unassembled WGS sequence"/>
</dbReference>
<accession>A0A8S1AGR9</accession>